<evidence type="ECO:0000256" key="7">
    <source>
        <dbReference type="ARBA" id="ARBA00022763"/>
    </source>
</evidence>
<evidence type="ECO:0000256" key="6">
    <source>
        <dbReference type="ARBA" id="ARBA00022723"/>
    </source>
</evidence>
<dbReference type="Pfam" id="PF14520">
    <property type="entry name" value="HHH_5"/>
    <property type="match status" value="1"/>
</dbReference>
<dbReference type="Gene3D" id="3.30.470.30">
    <property type="entry name" value="DNA ligase/mRNA capping enzyme"/>
    <property type="match status" value="1"/>
</dbReference>
<evidence type="ECO:0000256" key="12">
    <source>
        <dbReference type="ARBA" id="ARBA00034005"/>
    </source>
</evidence>
<dbReference type="AlphaFoldDB" id="A0A839IME8"/>
<keyword evidence="6 14" id="KW-0479">Metal-binding</keyword>
<dbReference type="EC" id="6.5.1.2" evidence="2 14"/>
<dbReference type="InterPro" id="IPR010994">
    <property type="entry name" value="RuvA_2-like"/>
</dbReference>
<feature type="binding site" evidence="14">
    <location>
        <position position="293"/>
    </location>
    <ligand>
        <name>NAD(+)</name>
        <dbReference type="ChEBI" id="CHEBI:57540"/>
    </ligand>
</feature>
<reference evidence="17 18" key="1">
    <citation type="submission" date="2020-08" db="EMBL/GenBank/DDBJ databases">
        <title>Oceanospirillum sp. nov. isolated from marine sediment.</title>
        <authorList>
            <person name="Ji X."/>
        </authorList>
    </citation>
    <scope>NUCLEOTIDE SEQUENCE [LARGE SCALE GENOMIC DNA]</scope>
    <source>
        <strain evidence="17 18">D5</strain>
    </source>
</reference>
<feature type="domain" description="BRCT" evidence="16">
    <location>
        <begin position="597"/>
        <end position="677"/>
    </location>
</feature>
<organism evidence="17 18">
    <name type="scientific">Oceanospirillum sediminis</name>
    <dbReference type="NCBI Taxonomy" id="2760088"/>
    <lineage>
        <taxon>Bacteria</taxon>
        <taxon>Pseudomonadati</taxon>
        <taxon>Pseudomonadota</taxon>
        <taxon>Gammaproteobacteria</taxon>
        <taxon>Oceanospirillales</taxon>
        <taxon>Oceanospirillaceae</taxon>
        <taxon>Oceanospirillum</taxon>
    </lineage>
</organism>
<dbReference type="InterPro" id="IPR012340">
    <property type="entry name" value="NA-bd_OB-fold"/>
</dbReference>
<dbReference type="GO" id="GO:0006281">
    <property type="term" value="P:DNA repair"/>
    <property type="evidence" value="ECO:0007669"/>
    <property type="project" value="UniProtKB-KW"/>
</dbReference>
<dbReference type="Gene3D" id="3.40.50.10190">
    <property type="entry name" value="BRCT domain"/>
    <property type="match status" value="1"/>
</dbReference>
<dbReference type="SMART" id="SM00292">
    <property type="entry name" value="BRCT"/>
    <property type="match status" value="1"/>
</dbReference>
<dbReference type="Gene3D" id="2.40.50.140">
    <property type="entry name" value="Nucleic acid-binding proteins"/>
    <property type="match status" value="1"/>
</dbReference>
<evidence type="ECO:0000256" key="14">
    <source>
        <dbReference type="HAMAP-Rule" id="MF_01588"/>
    </source>
</evidence>
<dbReference type="CDD" id="cd17748">
    <property type="entry name" value="BRCT_DNA_ligase_like"/>
    <property type="match status" value="1"/>
</dbReference>
<dbReference type="InterPro" id="IPR003583">
    <property type="entry name" value="Hlx-hairpin-Hlx_DNA-bd_motif"/>
</dbReference>
<dbReference type="Proteomes" id="UP000565262">
    <property type="component" value="Unassembled WGS sequence"/>
</dbReference>
<dbReference type="InterPro" id="IPR001679">
    <property type="entry name" value="DNA_ligase"/>
</dbReference>
<sequence length="677" mass="74165">MFSDSDAAKEVAELTAQLNDHNYRYYVLDNPSIPDAEYDRLMRRLQDLEDAHPELRVSDSPSQRVGALPLSEFSQVQHVIPMLSLDNAFGDDEFSAFDRRLKDRLKSDEDIEFACEPKLDGIALSLRYEEGLLVQAATRGDGQTGEDITQNVKTIGSVPLKLLGENLPPVLEVRGEVYMPKTGFERLNRLAAEAGEKVFVNPRNAAAGSLRQLDSRITARRPLEFCAYSVGDVSANFLPDKHADILQMLSERGFRLNPELRVVTGVQACLEYYRDLGARRDELPFEIDGIVFKVNELALQQKLGFVSRAPRWAIAYKFPAQEEMTELKEVEFQVGRTGAITPVARLEPVYVGGVTVSNATLHNADEIERLGVMIGDTVVIRRAGDVIPQIVSVVLEKRAGRDNLKEITFPDACPVCGSETERAEGEAVVRCAGGLVCGAQRKEGLKHFASRKALDVDGLGDKLVEMLVDQGLVQSLPDLFHLDVDKVAALERMGPKSAQNLVDALEKSKQTTLPRFIYSLGIREVGEVTASQLAKYFLALDAVMAATEEQLLEVPDVGPVVAHHIVTFFRQEHNLETLKALIAEGIHWPEIEAAPAAEELALAGKVIVLTGTLSTMGRSDAKVRLEALGAKVTGSVSKKTDLVIAGEAAGSKRAKAEQLGIDILDESGLLDLLAEHE</sequence>
<feature type="binding site" evidence="14">
    <location>
        <position position="416"/>
    </location>
    <ligand>
        <name>Zn(2+)</name>
        <dbReference type="ChEBI" id="CHEBI:29105"/>
    </ligand>
</feature>
<dbReference type="PIRSF" id="PIRSF001604">
    <property type="entry name" value="LigA"/>
    <property type="match status" value="1"/>
</dbReference>
<proteinExistence type="inferred from homology"/>
<evidence type="ECO:0000256" key="13">
    <source>
        <dbReference type="ARBA" id="ARBA00060881"/>
    </source>
</evidence>
<evidence type="ECO:0000259" key="16">
    <source>
        <dbReference type="PROSITE" id="PS50172"/>
    </source>
</evidence>
<dbReference type="EMBL" id="JACJFM010000003">
    <property type="protein sequence ID" value="MBB1485692.1"/>
    <property type="molecule type" value="Genomic_DNA"/>
</dbReference>
<dbReference type="InterPro" id="IPR013840">
    <property type="entry name" value="DNAligase_N"/>
</dbReference>
<keyword evidence="18" id="KW-1185">Reference proteome</keyword>
<dbReference type="InterPro" id="IPR004149">
    <property type="entry name" value="Znf_DNAligase_C4"/>
</dbReference>
<dbReference type="PANTHER" id="PTHR23389">
    <property type="entry name" value="CHROMOSOME TRANSMISSION FIDELITY FACTOR 18"/>
    <property type="match status" value="1"/>
</dbReference>
<evidence type="ECO:0000256" key="10">
    <source>
        <dbReference type="ARBA" id="ARBA00023027"/>
    </source>
</evidence>
<dbReference type="Gene3D" id="6.20.10.30">
    <property type="match status" value="1"/>
</dbReference>
<keyword evidence="11 14" id="KW-0234">DNA repair</keyword>
<feature type="binding site" evidence="14">
    <location>
        <begin position="84"/>
        <end position="85"/>
    </location>
    <ligand>
        <name>NAD(+)</name>
        <dbReference type="ChEBI" id="CHEBI:57540"/>
    </ligand>
</feature>
<dbReference type="GO" id="GO:0003677">
    <property type="term" value="F:DNA binding"/>
    <property type="evidence" value="ECO:0007669"/>
    <property type="project" value="InterPro"/>
</dbReference>
<feature type="binding site" evidence="14">
    <location>
        <position position="116"/>
    </location>
    <ligand>
        <name>NAD(+)</name>
        <dbReference type="ChEBI" id="CHEBI:57540"/>
    </ligand>
</feature>
<keyword evidence="4 14" id="KW-0436">Ligase</keyword>
<evidence type="ECO:0000313" key="17">
    <source>
        <dbReference type="EMBL" id="MBB1485692.1"/>
    </source>
</evidence>
<dbReference type="PROSITE" id="PS50172">
    <property type="entry name" value="BRCT"/>
    <property type="match status" value="1"/>
</dbReference>
<dbReference type="SUPFAM" id="SSF50249">
    <property type="entry name" value="Nucleic acid-binding proteins"/>
    <property type="match status" value="1"/>
</dbReference>
<dbReference type="Pfam" id="PF03119">
    <property type="entry name" value="DNA_ligase_ZBD"/>
    <property type="match status" value="1"/>
</dbReference>
<protein>
    <recommendedName>
        <fullName evidence="3 14">DNA ligase</fullName>
        <ecNumber evidence="2 14">6.5.1.2</ecNumber>
    </recommendedName>
    <alternativeName>
        <fullName evidence="14">Polydeoxyribonucleotide synthase [NAD(+)]</fullName>
    </alternativeName>
</protein>
<dbReference type="InterPro" id="IPR041663">
    <property type="entry name" value="DisA/LigA_HHH"/>
</dbReference>
<evidence type="ECO:0000256" key="1">
    <source>
        <dbReference type="ARBA" id="ARBA00004067"/>
    </source>
</evidence>
<keyword evidence="10 14" id="KW-0520">NAD</keyword>
<keyword evidence="5 14" id="KW-0235">DNA replication</keyword>
<dbReference type="Gene3D" id="1.10.287.610">
    <property type="entry name" value="Helix hairpin bin"/>
    <property type="match status" value="1"/>
</dbReference>
<dbReference type="InterPro" id="IPR013839">
    <property type="entry name" value="DNAligase_adenylation"/>
</dbReference>
<dbReference type="Gene3D" id="1.10.150.20">
    <property type="entry name" value="5' to 3' exonuclease, C-terminal subdomain"/>
    <property type="match status" value="2"/>
</dbReference>
<dbReference type="CDD" id="cd00114">
    <property type="entry name" value="LIGANc"/>
    <property type="match status" value="1"/>
</dbReference>
<evidence type="ECO:0000256" key="2">
    <source>
        <dbReference type="ARBA" id="ARBA00012722"/>
    </source>
</evidence>
<evidence type="ECO:0000256" key="15">
    <source>
        <dbReference type="RuleBase" id="RU000618"/>
    </source>
</evidence>
<dbReference type="Pfam" id="PF00533">
    <property type="entry name" value="BRCT"/>
    <property type="match status" value="1"/>
</dbReference>
<dbReference type="SMART" id="SM00278">
    <property type="entry name" value="HhH1"/>
    <property type="match status" value="3"/>
</dbReference>
<dbReference type="FunFam" id="1.10.287.610:FF:000002">
    <property type="entry name" value="DNA ligase"/>
    <property type="match status" value="1"/>
</dbReference>
<dbReference type="FunFam" id="3.30.470.30:FF:000001">
    <property type="entry name" value="DNA ligase"/>
    <property type="match status" value="1"/>
</dbReference>
<dbReference type="NCBIfam" id="NF005932">
    <property type="entry name" value="PRK07956.1"/>
    <property type="match status" value="1"/>
</dbReference>
<feature type="binding site" evidence="14">
    <location>
        <position position="139"/>
    </location>
    <ligand>
        <name>NAD(+)</name>
        <dbReference type="ChEBI" id="CHEBI:57540"/>
    </ligand>
</feature>
<dbReference type="InterPro" id="IPR033136">
    <property type="entry name" value="DNA_ligase_CS"/>
</dbReference>
<feature type="binding site" evidence="14">
    <location>
        <position position="317"/>
    </location>
    <ligand>
        <name>NAD(+)</name>
        <dbReference type="ChEBI" id="CHEBI:57540"/>
    </ligand>
</feature>
<dbReference type="NCBIfam" id="TIGR00575">
    <property type="entry name" value="dnlj"/>
    <property type="match status" value="1"/>
</dbReference>
<feature type="binding site" evidence="14">
    <location>
        <begin position="35"/>
        <end position="39"/>
    </location>
    <ligand>
        <name>NAD(+)</name>
        <dbReference type="ChEBI" id="CHEBI:57540"/>
    </ligand>
</feature>
<dbReference type="Pfam" id="PF12826">
    <property type="entry name" value="HHH_2"/>
    <property type="match status" value="1"/>
</dbReference>
<evidence type="ECO:0000256" key="8">
    <source>
        <dbReference type="ARBA" id="ARBA00022833"/>
    </source>
</evidence>
<dbReference type="SUPFAM" id="SSF56091">
    <property type="entry name" value="DNA ligase/mRNA capping enzyme, catalytic domain"/>
    <property type="match status" value="1"/>
</dbReference>
<dbReference type="InterPro" id="IPR004150">
    <property type="entry name" value="NAD_DNA_ligase_OB"/>
</dbReference>
<keyword evidence="7 14" id="KW-0227">DNA damage</keyword>
<comment type="function">
    <text evidence="1 14">DNA ligase that catalyzes the formation of phosphodiester linkages between 5'-phosphoryl and 3'-hydroxyl groups in double-stranded DNA using NAD as a coenzyme and as the energy source for the reaction. It is essential for DNA replication and repair of damaged DNA.</text>
</comment>
<dbReference type="FunFam" id="1.10.150.20:FF:000007">
    <property type="entry name" value="DNA ligase"/>
    <property type="match status" value="1"/>
</dbReference>
<dbReference type="GO" id="GO:0006260">
    <property type="term" value="P:DNA replication"/>
    <property type="evidence" value="ECO:0007669"/>
    <property type="project" value="UniProtKB-KW"/>
</dbReference>
<dbReference type="FunFam" id="1.10.150.20:FF:000006">
    <property type="entry name" value="DNA ligase"/>
    <property type="match status" value="1"/>
</dbReference>
<dbReference type="PROSITE" id="PS01055">
    <property type="entry name" value="DNA_LIGASE_N1"/>
    <property type="match status" value="1"/>
</dbReference>
<dbReference type="GO" id="GO:0005829">
    <property type="term" value="C:cytosol"/>
    <property type="evidence" value="ECO:0007669"/>
    <property type="project" value="TreeGrafter"/>
</dbReference>
<dbReference type="GO" id="GO:0046872">
    <property type="term" value="F:metal ion binding"/>
    <property type="evidence" value="ECO:0007669"/>
    <property type="project" value="UniProtKB-KW"/>
</dbReference>
<dbReference type="InterPro" id="IPR001357">
    <property type="entry name" value="BRCT_dom"/>
</dbReference>
<feature type="binding site" evidence="14">
    <location>
        <position position="437"/>
    </location>
    <ligand>
        <name>Zn(2+)</name>
        <dbReference type="ChEBI" id="CHEBI:29105"/>
    </ligand>
</feature>
<feature type="binding site" evidence="14">
    <location>
        <position position="176"/>
    </location>
    <ligand>
        <name>NAD(+)</name>
        <dbReference type="ChEBI" id="CHEBI:57540"/>
    </ligand>
</feature>
<dbReference type="PANTHER" id="PTHR23389:SF9">
    <property type="entry name" value="DNA LIGASE"/>
    <property type="match status" value="1"/>
</dbReference>
<evidence type="ECO:0000313" key="18">
    <source>
        <dbReference type="Proteomes" id="UP000565262"/>
    </source>
</evidence>
<comment type="cofactor">
    <cofactor evidence="14">
        <name>Mg(2+)</name>
        <dbReference type="ChEBI" id="CHEBI:18420"/>
    </cofactor>
    <cofactor evidence="14">
        <name>Mn(2+)</name>
        <dbReference type="ChEBI" id="CHEBI:29035"/>
    </cofactor>
</comment>
<dbReference type="Pfam" id="PF01653">
    <property type="entry name" value="DNA_ligase_aden"/>
    <property type="match status" value="1"/>
</dbReference>
<comment type="caution">
    <text evidence="14">Lacks conserved residue(s) required for the propagation of feature annotation.</text>
</comment>
<evidence type="ECO:0000256" key="3">
    <source>
        <dbReference type="ARBA" id="ARBA00013308"/>
    </source>
</evidence>
<keyword evidence="9 14" id="KW-0460">Magnesium</keyword>
<dbReference type="FunFam" id="2.40.50.140:FF:000012">
    <property type="entry name" value="DNA ligase"/>
    <property type="match status" value="1"/>
</dbReference>
<comment type="caution">
    <text evidence="17">The sequence shown here is derived from an EMBL/GenBank/DDBJ whole genome shotgun (WGS) entry which is preliminary data.</text>
</comment>
<dbReference type="InterPro" id="IPR036420">
    <property type="entry name" value="BRCT_dom_sf"/>
</dbReference>
<dbReference type="GO" id="GO:0003911">
    <property type="term" value="F:DNA ligase (NAD+) activity"/>
    <property type="evidence" value="ECO:0007669"/>
    <property type="project" value="UniProtKB-UniRule"/>
</dbReference>
<evidence type="ECO:0000256" key="9">
    <source>
        <dbReference type="ARBA" id="ARBA00022842"/>
    </source>
</evidence>
<dbReference type="Pfam" id="PF03120">
    <property type="entry name" value="OB_DNA_ligase"/>
    <property type="match status" value="1"/>
</dbReference>
<accession>A0A839IME8</accession>
<dbReference type="SUPFAM" id="SSF52113">
    <property type="entry name" value="BRCT domain"/>
    <property type="match status" value="1"/>
</dbReference>
<evidence type="ECO:0000256" key="5">
    <source>
        <dbReference type="ARBA" id="ARBA00022705"/>
    </source>
</evidence>
<feature type="binding site" evidence="14">
    <location>
        <position position="413"/>
    </location>
    <ligand>
        <name>Zn(2+)</name>
        <dbReference type="ChEBI" id="CHEBI:29105"/>
    </ligand>
</feature>
<evidence type="ECO:0000256" key="11">
    <source>
        <dbReference type="ARBA" id="ARBA00023204"/>
    </source>
</evidence>
<comment type="similarity">
    <text evidence="13 14">Belongs to the NAD-dependent DNA ligase family. LigA subfamily.</text>
</comment>
<dbReference type="SMART" id="SM00532">
    <property type="entry name" value="LIGANc"/>
    <property type="match status" value="1"/>
</dbReference>
<gene>
    <name evidence="14 17" type="primary">ligA</name>
    <name evidence="17" type="ORF">H4O21_03595</name>
</gene>
<dbReference type="InterPro" id="IPR018239">
    <property type="entry name" value="DNA_ligase_AS"/>
</dbReference>
<evidence type="ECO:0000256" key="4">
    <source>
        <dbReference type="ARBA" id="ARBA00022598"/>
    </source>
</evidence>
<dbReference type="PROSITE" id="PS01056">
    <property type="entry name" value="DNA_LIGASE_N2"/>
    <property type="match status" value="1"/>
</dbReference>
<comment type="catalytic activity">
    <reaction evidence="12 14 15">
        <text>NAD(+) + (deoxyribonucleotide)n-3'-hydroxyl + 5'-phospho-(deoxyribonucleotide)m = (deoxyribonucleotide)n+m + AMP + beta-nicotinamide D-nucleotide.</text>
        <dbReference type="EC" id="6.5.1.2"/>
    </reaction>
</comment>
<name>A0A839IME8_9GAMM</name>
<keyword evidence="14" id="KW-0464">Manganese</keyword>
<keyword evidence="8 14" id="KW-0862">Zinc</keyword>
<feature type="active site" description="N6-AMP-lysine intermediate" evidence="14">
    <location>
        <position position="118"/>
    </location>
</feature>
<dbReference type="SUPFAM" id="SSF47781">
    <property type="entry name" value="RuvA domain 2-like"/>
    <property type="match status" value="1"/>
</dbReference>
<dbReference type="HAMAP" id="MF_01588">
    <property type="entry name" value="DNA_ligase_A"/>
    <property type="match status" value="1"/>
</dbReference>